<dbReference type="AlphaFoldDB" id="A0A9D1CJI6"/>
<dbReference type="PROSITE" id="PS51123">
    <property type="entry name" value="OMPA_2"/>
    <property type="match status" value="1"/>
</dbReference>
<feature type="coiled-coil region" evidence="2">
    <location>
        <begin position="48"/>
        <end position="166"/>
    </location>
</feature>
<keyword evidence="2" id="KW-0175">Coiled coil</keyword>
<reference evidence="4" key="1">
    <citation type="submission" date="2020-10" db="EMBL/GenBank/DDBJ databases">
        <authorList>
            <person name="Gilroy R."/>
        </authorList>
    </citation>
    <scope>NUCLEOTIDE SEQUENCE</scope>
    <source>
        <strain evidence="4">ChiHile30-977</strain>
    </source>
</reference>
<dbReference type="Proteomes" id="UP000886819">
    <property type="component" value="Unassembled WGS sequence"/>
</dbReference>
<dbReference type="InterPro" id="IPR036737">
    <property type="entry name" value="OmpA-like_sf"/>
</dbReference>
<comment type="caution">
    <text evidence="4">The sequence shown here is derived from an EMBL/GenBank/DDBJ whole genome shotgun (WGS) entry which is preliminary data.</text>
</comment>
<keyword evidence="1" id="KW-0472">Membrane</keyword>
<gene>
    <name evidence="4" type="ORF">IAA66_09595</name>
</gene>
<dbReference type="Gene3D" id="3.30.1330.60">
    <property type="entry name" value="OmpA-like domain"/>
    <property type="match status" value="1"/>
</dbReference>
<name>A0A9D1CJI6_9FIRM</name>
<evidence type="ECO:0000256" key="1">
    <source>
        <dbReference type="PROSITE-ProRule" id="PRU00473"/>
    </source>
</evidence>
<dbReference type="CDD" id="cd07185">
    <property type="entry name" value="OmpA_C-like"/>
    <property type="match status" value="1"/>
</dbReference>
<dbReference type="EMBL" id="DVFI01000129">
    <property type="protein sequence ID" value="HIQ63817.1"/>
    <property type="molecule type" value="Genomic_DNA"/>
</dbReference>
<organism evidence="4 5">
    <name type="scientific">Candidatus Avichristensenella intestinipullorum</name>
    <dbReference type="NCBI Taxonomy" id="2840693"/>
    <lineage>
        <taxon>Bacteria</taxon>
        <taxon>Bacillati</taxon>
        <taxon>Bacillota</taxon>
        <taxon>Clostridia</taxon>
        <taxon>Candidatus Avichristensenella</taxon>
    </lineage>
</organism>
<feature type="domain" description="OmpA-like" evidence="3">
    <location>
        <begin position="231"/>
        <end position="366"/>
    </location>
</feature>
<dbReference type="PANTHER" id="PTHR30329">
    <property type="entry name" value="STATOR ELEMENT OF FLAGELLAR MOTOR COMPLEX"/>
    <property type="match status" value="1"/>
</dbReference>
<dbReference type="GO" id="GO:0016020">
    <property type="term" value="C:membrane"/>
    <property type="evidence" value="ECO:0007669"/>
    <property type="project" value="UniProtKB-UniRule"/>
</dbReference>
<protein>
    <submittedName>
        <fullName evidence="4">OmpA family protein</fullName>
    </submittedName>
</protein>
<dbReference type="SUPFAM" id="SSF103088">
    <property type="entry name" value="OmpA-like"/>
    <property type="match status" value="1"/>
</dbReference>
<evidence type="ECO:0000256" key="2">
    <source>
        <dbReference type="SAM" id="Coils"/>
    </source>
</evidence>
<dbReference type="InterPro" id="IPR006665">
    <property type="entry name" value="OmpA-like"/>
</dbReference>
<evidence type="ECO:0000313" key="5">
    <source>
        <dbReference type="Proteomes" id="UP000886819"/>
    </source>
</evidence>
<reference evidence="4" key="2">
    <citation type="journal article" date="2021" name="PeerJ">
        <title>Extensive microbial diversity within the chicken gut microbiome revealed by metagenomics and culture.</title>
        <authorList>
            <person name="Gilroy R."/>
            <person name="Ravi A."/>
            <person name="Getino M."/>
            <person name="Pursley I."/>
            <person name="Horton D.L."/>
            <person name="Alikhan N.F."/>
            <person name="Baker D."/>
            <person name="Gharbi K."/>
            <person name="Hall N."/>
            <person name="Watson M."/>
            <person name="Adriaenssens E.M."/>
            <person name="Foster-Nyarko E."/>
            <person name="Jarju S."/>
            <person name="Secka A."/>
            <person name="Antonio M."/>
            <person name="Oren A."/>
            <person name="Chaudhuri R.R."/>
            <person name="La Ragione R."/>
            <person name="Hildebrand F."/>
            <person name="Pallen M.J."/>
        </authorList>
    </citation>
    <scope>NUCLEOTIDE SEQUENCE</scope>
    <source>
        <strain evidence="4">ChiHile30-977</strain>
    </source>
</reference>
<dbReference type="InterPro" id="IPR050330">
    <property type="entry name" value="Bact_OuterMem_StrucFunc"/>
</dbReference>
<sequence length="381" mass="43407">MLARGIGRGKPRPENQSYWMSYSDMMAALLLMFVLLLFLSFNRYVTLQDTKEAELAAKEEELALQQEQLARSQEELQENQRALSSLQALLNTQQFTLTEREAELAEKNEALAASQEELEQSLARLILQQEQIEEQERLLALSEEEIAEARRQLDEYSEDLENREILLSARDAELLTERLRVTDLETLLNEQKAVLDAQAAQIDELVGVRARIVEQLRDAFSQTGLEVDVDAQTGAITLRNAVFFDTDRANIKEEGRALLDQLIPLYFRTLMSQENADYVAEIIIEGHTDSDGTYEHNLDLSQRRALAVVNYCLGESFVGLTDAEKDQLRMMITANGRSESQLKYDAYGVEDKEASRRVEIKFRLKDAEMIDSLNRILSGDS</sequence>
<dbReference type="Pfam" id="PF00691">
    <property type="entry name" value="OmpA"/>
    <property type="match status" value="1"/>
</dbReference>
<proteinExistence type="predicted"/>
<accession>A0A9D1CJI6</accession>
<evidence type="ECO:0000259" key="3">
    <source>
        <dbReference type="PROSITE" id="PS51123"/>
    </source>
</evidence>
<dbReference type="PANTHER" id="PTHR30329:SF21">
    <property type="entry name" value="LIPOPROTEIN YIAD-RELATED"/>
    <property type="match status" value="1"/>
</dbReference>
<evidence type="ECO:0000313" key="4">
    <source>
        <dbReference type="EMBL" id="HIQ63817.1"/>
    </source>
</evidence>